<feature type="chain" id="PRO_5047531154" evidence="8">
    <location>
        <begin position="22"/>
        <end position="222"/>
    </location>
</feature>
<dbReference type="PANTHER" id="PTHR30065:SF1">
    <property type="entry name" value="SURFACE PRESENTATION OF ANTIGENS PROTEIN SPAR"/>
    <property type="match status" value="1"/>
</dbReference>
<protein>
    <submittedName>
        <fullName evidence="9">Flagellar biosynthetic protein FliR</fullName>
    </submittedName>
</protein>
<evidence type="ECO:0000313" key="9">
    <source>
        <dbReference type="EMBL" id="MDF3836841.1"/>
    </source>
</evidence>
<dbReference type="PANTHER" id="PTHR30065">
    <property type="entry name" value="FLAGELLAR BIOSYNTHETIC PROTEIN FLIR"/>
    <property type="match status" value="1"/>
</dbReference>
<keyword evidence="6 7" id="KW-0472">Membrane</keyword>
<feature type="transmembrane region" description="Helical" evidence="7">
    <location>
        <begin position="142"/>
        <end position="165"/>
    </location>
</feature>
<keyword evidence="9" id="KW-0969">Cilium</keyword>
<evidence type="ECO:0000313" key="10">
    <source>
        <dbReference type="Proteomes" id="UP001216674"/>
    </source>
</evidence>
<dbReference type="Pfam" id="PF01311">
    <property type="entry name" value="Bac_export_1"/>
    <property type="match status" value="1"/>
</dbReference>
<feature type="transmembrane region" description="Helical" evidence="7">
    <location>
        <begin position="185"/>
        <end position="206"/>
    </location>
</feature>
<evidence type="ECO:0000256" key="6">
    <source>
        <dbReference type="ARBA" id="ARBA00023136"/>
    </source>
</evidence>
<feature type="transmembrane region" description="Helical" evidence="7">
    <location>
        <begin position="50"/>
        <end position="69"/>
    </location>
</feature>
<evidence type="ECO:0000256" key="3">
    <source>
        <dbReference type="ARBA" id="ARBA00022475"/>
    </source>
</evidence>
<reference evidence="9 10" key="1">
    <citation type="submission" date="2023-03" db="EMBL/GenBank/DDBJ databases">
        <title>Draft assemblies of triclosan tolerant bacteria isolated from returned activated sludge.</title>
        <authorList>
            <person name="Van Hamelsveld S."/>
        </authorList>
    </citation>
    <scope>NUCLEOTIDE SEQUENCE [LARGE SCALE GENOMIC DNA]</scope>
    <source>
        <strain evidence="9 10">GW210010_S58</strain>
    </source>
</reference>
<keyword evidence="9" id="KW-0282">Flagellum</keyword>
<dbReference type="EMBL" id="JARJLM010000464">
    <property type="protein sequence ID" value="MDF3836841.1"/>
    <property type="molecule type" value="Genomic_DNA"/>
</dbReference>
<evidence type="ECO:0000256" key="8">
    <source>
        <dbReference type="SAM" id="SignalP"/>
    </source>
</evidence>
<feature type="transmembrane region" description="Helical" evidence="7">
    <location>
        <begin position="90"/>
        <end position="110"/>
    </location>
</feature>
<dbReference type="InterPro" id="IPR002010">
    <property type="entry name" value="T3SS_IM_R"/>
</dbReference>
<accession>A0ABT6AW37</accession>
<evidence type="ECO:0000256" key="7">
    <source>
        <dbReference type="SAM" id="Phobius"/>
    </source>
</evidence>
<evidence type="ECO:0000256" key="1">
    <source>
        <dbReference type="ARBA" id="ARBA00004651"/>
    </source>
</evidence>
<feature type="signal peptide" evidence="8">
    <location>
        <begin position="1"/>
        <end position="21"/>
    </location>
</feature>
<keyword evidence="5 7" id="KW-1133">Transmembrane helix</keyword>
<keyword evidence="10" id="KW-1185">Reference proteome</keyword>
<keyword evidence="8" id="KW-0732">Signal</keyword>
<evidence type="ECO:0000256" key="4">
    <source>
        <dbReference type="ARBA" id="ARBA00022692"/>
    </source>
</evidence>
<keyword evidence="3" id="KW-1003">Cell membrane</keyword>
<comment type="subcellular location">
    <subcellularLocation>
        <location evidence="1">Cell membrane</location>
        <topology evidence="1">Multi-pass membrane protein</topology>
    </subcellularLocation>
</comment>
<gene>
    <name evidence="9" type="ORF">P3W85_28395</name>
</gene>
<sequence length="222" mass="23331">MVAVPARVRILLALAMSACLAAGVVTYPSVDMVAMDNAVLVRAMGSELLIGISIALVLQLCFAALYIVGRTIDIQAGYGLALLIDPTTRAQTPLFGTMFALLAGIVFFAINGHHDLLRLVAASLEFVPLGAQGMLFEPERIFVLLGGAMTLALGIGAALMATLFAADVGLALLSRALPQMNVLILGLQVKGILAIVVGATSMLFTAPRLVELVRMMFRFFAG</sequence>
<keyword evidence="9" id="KW-0966">Cell projection</keyword>
<proteinExistence type="inferred from homology"/>
<keyword evidence="4 7" id="KW-0812">Transmembrane</keyword>
<comment type="similarity">
    <text evidence="2">Belongs to the FliR/MopE/SpaR family.</text>
</comment>
<comment type="caution">
    <text evidence="9">The sequence shown here is derived from an EMBL/GenBank/DDBJ whole genome shotgun (WGS) entry which is preliminary data.</text>
</comment>
<evidence type="ECO:0000256" key="2">
    <source>
        <dbReference type="ARBA" id="ARBA00009772"/>
    </source>
</evidence>
<evidence type="ECO:0000256" key="5">
    <source>
        <dbReference type="ARBA" id="ARBA00022989"/>
    </source>
</evidence>
<dbReference type="Proteomes" id="UP001216674">
    <property type="component" value="Unassembled WGS sequence"/>
</dbReference>
<organism evidence="9 10">
    <name type="scientific">Cupriavidus basilensis</name>
    <dbReference type="NCBI Taxonomy" id="68895"/>
    <lineage>
        <taxon>Bacteria</taxon>
        <taxon>Pseudomonadati</taxon>
        <taxon>Pseudomonadota</taxon>
        <taxon>Betaproteobacteria</taxon>
        <taxon>Burkholderiales</taxon>
        <taxon>Burkholderiaceae</taxon>
        <taxon>Cupriavidus</taxon>
    </lineage>
</organism>
<name>A0ABT6AW37_9BURK</name>
<dbReference type="PRINTS" id="PR00953">
    <property type="entry name" value="TYPE3IMRPROT"/>
</dbReference>